<dbReference type="EMBL" id="OK073976">
    <property type="protein sequence ID" value="UCR74928.1"/>
    <property type="molecule type" value="Genomic_DNA"/>
</dbReference>
<protein>
    <submittedName>
        <fullName evidence="1">Head-tail adaptor</fullName>
    </submittedName>
</protein>
<organism evidence="1 2">
    <name type="scientific">Erwinia phage Fifi44</name>
    <dbReference type="NCBI Taxonomy" id="2876597"/>
    <lineage>
        <taxon>Viruses</taxon>
        <taxon>Duplodnaviria</taxon>
        <taxon>Heunggongvirae</taxon>
        <taxon>Uroviricota</taxon>
        <taxon>Caudoviricetes</taxon>
        <taxon>Chaseviridae</taxon>
        <taxon>Cleopatravirinae</taxon>
        <taxon>Fifivirus</taxon>
        <taxon>Fifivirus fifi44</taxon>
    </lineage>
</organism>
<gene>
    <name evidence="1" type="ORF">Fifi44_00059</name>
</gene>
<evidence type="ECO:0000313" key="1">
    <source>
        <dbReference type="EMBL" id="UCR74928.1"/>
    </source>
</evidence>
<name>A0AAE8Y234_9CAUD</name>
<keyword evidence="2" id="KW-1185">Reference proteome</keyword>
<reference evidence="1 2" key="1">
    <citation type="submission" date="2021-09" db="EMBL/GenBank/DDBJ databases">
        <title>Complete genome sequence of Fifi44.</title>
        <authorList>
            <person name="Kim S.G."/>
            <person name="Park J."/>
            <person name="Roh E."/>
        </authorList>
    </citation>
    <scope>NUCLEOTIDE SEQUENCE [LARGE SCALE GENOMIC DNA]</scope>
</reference>
<sequence>MINQKLAFNRFTTAKHTIELYMVGHYDGKNNWVGEGYAPPKKFRCTPIPYGDRDSGIGGQKLVATDVGERQPAFMRIHSRSQMPMKSIITVYGLRYKVVEIDKYDDAGFNVVIAAKVLEK</sequence>
<evidence type="ECO:0000313" key="2">
    <source>
        <dbReference type="Proteomes" id="UP000827644"/>
    </source>
</evidence>
<accession>A0AAE8Y234</accession>
<proteinExistence type="predicted"/>
<dbReference type="Proteomes" id="UP000827644">
    <property type="component" value="Segment"/>
</dbReference>